<comment type="subunit">
    <text evidence="6">Part of the 50S ribosomal subunit. Contacts protein L29, and trigger factor when it is bound to the ribosome.</text>
</comment>
<dbReference type="EMBL" id="LT934425">
    <property type="protein sequence ID" value="SOH05289.1"/>
    <property type="molecule type" value="Genomic_DNA"/>
</dbReference>
<reference evidence="7" key="2">
    <citation type="submission" date="2006-01" db="EMBL/GenBank/DDBJ databases">
        <authorList>
            <person name="Genoscope"/>
        </authorList>
    </citation>
    <scope>NUCLEOTIDE SEQUENCE</scope>
</reference>
<dbReference type="Pfam" id="PF00276">
    <property type="entry name" value="Ribosomal_L23"/>
    <property type="match status" value="1"/>
</dbReference>
<dbReference type="OrthoDB" id="9793353at2"/>
<evidence type="ECO:0000313" key="10">
    <source>
        <dbReference type="Proteomes" id="UP000221734"/>
    </source>
</evidence>
<dbReference type="RefSeq" id="WP_099325891.1">
    <property type="nucleotide sequence ID" value="NZ_CP049055.1"/>
</dbReference>
<evidence type="ECO:0000256" key="1">
    <source>
        <dbReference type="ARBA" id="ARBA00006700"/>
    </source>
</evidence>
<evidence type="ECO:0000256" key="2">
    <source>
        <dbReference type="ARBA" id="ARBA00022730"/>
    </source>
</evidence>
<dbReference type="InterPro" id="IPR013025">
    <property type="entry name" value="Ribosomal_uL23-like"/>
</dbReference>
<dbReference type="EMBL" id="CP049055">
    <property type="protein sequence ID" value="QII10753.1"/>
    <property type="molecule type" value="Genomic_DNA"/>
</dbReference>
<dbReference type="GO" id="GO:1990904">
    <property type="term" value="C:ribonucleoprotein complex"/>
    <property type="evidence" value="ECO:0007669"/>
    <property type="project" value="UniProtKB-KW"/>
</dbReference>
<evidence type="ECO:0000256" key="5">
    <source>
        <dbReference type="ARBA" id="ARBA00023274"/>
    </source>
</evidence>
<protein>
    <recommendedName>
        <fullName evidence="6">Large ribosomal subunit protein uL23</fullName>
    </recommendedName>
</protein>
<evidence type="ECO:0000313" key="8">
    <source>
        <dbReference type="EMBL" id="QII10753.1"/>
    </source>
</evidence>
<keyword evidence="10" id="KW-1185">Reference proteome</keyword>
<evidence type="ECO:0000256" key="4">
    <source>
        <dbReference type="ARBA" id="ARBA00022980"/>
    </source>
</evidence>
<evidence type="ECO:0000256" key="6">
    <source>
        <dbReference type="HAMAP-Rule" id="MF_01369"/>
    </source>
</evidence>
<comment type="function">
    <text evidence="6">One of the early assembly proteins it binds 23S rRNA. One of the proteins that surrounds the polypeptide exit tunnel on the outside of the ribosome. Forms the main docking site for trigger factor binding to the ribosome.</text>
</comment>
<reference evidence="9" key="4">
    <citation type="submission" date="2017-10" db="EMBL/GenBank/DDBJ databases">
        <authorList>
            <person name="Banno H."/>
            <person name="Chua N.-H."/>
        </authorList>
    </citation>
    <scope>NUCLEOTIDE SEQUENCE [LARGE SCALE GENOMIC DNA]</scope>
    <source>
        <strain evidence="9">Kuenenia_mbr1_ru-nijmegen</strain>
    </source>
</reference>
<dbReference type="AlphaFoldDB" id="Q1Q136"/>
<reference evidence="8 11" key="5">
    <citation type="submission" date="2020-02" db="EMBL/GenBank/DDBJ databases">
        <title>Newly sequenced genome of strain CSTR1 showed variability in Candidatus Kuenenia stuttgartiensis genomes.</title>
        <authorList>
            <person name="Ding C."/>
            <person name="Adrian L."/>
        </authorList>
    </citation>
    <scope>NUCLEOTIDE SEQUENCE [LARGE SCALE GENOMIC DNA]</scope>
    <source>
        <strain evidence="8 11">CSTR1</strain>
    </source>
</reference>
<keyword evidence="5 6" id="KW-0687">Ribonucleoprotein</keyword>
<dbReference type="SUPFAM" id="SSF54189">
    <property type="entry name" value="Ribosomal proteins S24e, L23 and L15e"/>
    <property type="match status" value="1"/>
</dbReference>
<evidence type="ECO:0000313" key="7">
    <source>
        <dbReference type="EMBL" id="CAJ73720.1"/>
    </source>
</evidence>
<dbReference type="Proteomes" id="UP000501926">
    <property type="component" value="Chromosome"/>
</dbReference>
<dbReference type="GO" id="GO:0006412">
    <property type="term" value="P:translation"/>
    <property type="evidence" value="ECO:0007669"/>
    <property type="project" value="UniProtKB-UniRule"/>
</dbReference>
<dbReference type="KEGG" id="kst:KSMBR1_2807"/>
<dbReference type="Proteomes" id="UP000221734">
    <property type="component" value="Chromosome Kuenenia_stuttgartiensis_MBR1"/>
</dbReference>
<dbReference type="EMBL" id="CT573071">
    <property type="protein sequence ID" value="CAJ73720.1"/>
    <property type="molecule type" value="Genomic_DNA"/>
</dbReference>
<dbReference type="GO" id="GO:0003735">
    <property type="term" value="F:structural constituent of ribosome"/>
    <property type="evidence" value="ECO:0007669"/>
    <property type="project" value="InterPro"/>
</dbReference>
<evidence type="ECO:0000256" key="3">
    <source>
        <dbReference type="ARBA" id="ARBA00022884"/>
    </source>
</evidence>
<sequence length="93" mass="10610">MDKYDVIKGPLRTEKSVSDGEKTNSYHFDVDLKANKIQIKNAIEGIFGVKVNGVRTLIKKSKRRRVKFIMGKTRELKKAIVALKEGHTIDFGY</sequence>
<dbReference type="Gene3D" id="3.30.70.330">
    <property type="match status" value="1"/>
</dbReference>
<dbReference type="InterPro" id="IPR012677">
    <property type="entry name" value="Nucleotide-bd_a/b_plait_sf"/>
</dbReference>
<reference evidence="7" key="1">
    <citation type="journal article" date="2006" name="Nature">
        <title>Deciphering the evolution and metabolism of an anammox bacterium from a community genome.</title>
        <authorList>
            <person name="Strous M."/>
            <person name="Pelletier E."/>
            <person name="Mangenot S."/>
            <person name="Rattei T."/>
            <person name="Lehner A."/>
            <person name="Taylor M.W."/>
            <person name="Horn M."/>
            <person name="Daims H."/>
            <person name="Bartol-Mavel D."/>
            <person name="Wincker P."/>
            <person name="Barbe V."/>
            <person name="Fonknechten N."/>
            <person name="Vallenet D."/>
            <person name="Segurens B."/>
            <person name="Schenowitz-Truong C."/>
            <person name="Medigue C."/>
            <person name="Collingro A."/>
            <person name="Snel B."/>
            <person name="Dutilh B.E."/>
            <person name="OpDenCamp H.J.M."/>
            <person name="vanDerDrift C."/>
            <person name="Cirpus I."/>
            <person name="vanDePas-Schoonen K.T."/>
            <person name="Harhangi H.R."/>
            <person name="vanNiftrik L."/>
            <person name="Schmid M."/>
            <person name="Keltjens J."/>
            <person name="vanDeVossenberg J."/>
            <person name="Kartal B."/>
            <person name="Meier H."/>
            <person name="Frishman D."/>
            <person name="Huynen M.A."/>
            <person name="Mewes H."/>
            <person name="Weissenbach J."/>
            <person name="Jetten M.S.M."/>
            <person name="Wagner M."/>
            <person name="LePaslier D."/>
        </authorList>
    </citation>
    <scope>NUCLEOTIDE SEQUENCE</scope>
</reference>
<dbReference type="PANTHER" id="PTHR11620">
    <property type="entry name" value="60S RIBOSOMAL PROTEIN L23A"/>
    <property type="match status" value="1"/>
</dbReference>
<organism evidence="7">
    <name type="scientific">Kuenenia stuttgartiensis</name>
    <dbReference type="NCBI Taxonomy" id="174633"/>
    <lineage>
        <taxon>Bacteria</taxon>
        <taxon>Pseudomonadati</taxon>
        <taxon>Planctomycetota</taxon>
        <taxon>Candidatus Brocadiia</taxon>
        <taxon>Candidatus Brocadiales</taxon>
        <taxon>Candidatus Brocadiaceae</taxon>
        <taxon>Candidatus Kuenenia</taxon>
    </lineage>
</organism>
<dbReference type="HAMAP" id="MF_01369_B">
    <property type="entry name" value="Ribosomal_uL23_B"/>
    <property type="match status" value="1"/>
</dbReference>
<keyword evidence="2 6" id="KW-0699">rRNA-binding</keyword>
<proteinExistence type="inferred from homology"/>
<reference evidence="10" key="3">
    <citation type="submission" date="2017-10" db="EMBL/GenBank/DDBJ databases">
        <authorList>
            <person name="Frank J."/>
        </authorList>
    </citation>
    <scope>NUCLEOTIDE SEQUENCE [LARGE SCALE GENOMIC DNA]</scope>
</reference>
<gene>
    <name evidence="6 7" type="primary">rplW</name>
    <name evidence="8" type="ORF">KsCSTR_13740</name>
    <name evidence="9" type="ORF">KSMBR1_2807</name>
    <name evidence="7" type="ORF">kuste2966</name>
</gene>
<comment type="similarity">
    <text evidence="1 6">Belongs to the universal ribosomal protein uL23 family.</text>
</comment>
<dbReference type="InterPro" id="IPR012678">
    <property type="entry name" value="Ribosomal_uL23/eL15/eS24_sf"/>
</dbReference>
<evidence type="ECO:0000313" key="11">
    <source>
        <dbReference type="Proteomes" id="UP000501926"/>
    </source>
</evidence>
<accession>Q1Q136</accession>
<dbReference type="GO" id="GO:0005840">
    <property type="term" value="C:ribosome"/>
    <property type="evidence" value="ECO:0007669"/>
    <property type="project" value="UniProtKB-KW"/>
</dbReference>
<name>Q1Q136_KUEST</name>
<dbReference type="GO" id="GO:0019843">
    <property type="term" value="F:rRNA binding"/>
    <property type="evidence" value="ECO:0007669"/>
    <property type="project" value="UniProtKB-UniRule"/>
</dbReference>
<keyword evidence="3 6" id="KW-0694">RNA-binding</keyword>
<dbReference type="NCBIfam" id="NF004363">
    <property type="entry name" value="PRK05738.2-4"/>
    <property type="match status" value="1"/>
</dbReference>
<keyword evidence="4 6" id="KW-0689">Ribosomal protein</keyword>
<dbReference type="FunFam" id="3.30.70.330:FF:000001">
    <property type="entry name" value="50S ribosomal protein L23"/>
    <property type="match status" value="1"/>
</dbReference>
<evidence type="ECO:0000313" key="9">
    <source>
        <dbReference type="EMBL" id="SOH05289.1"/>
    </source>
</evidence>